<dbReference type="eggNOG" id="KOG4338">
    <property type="taxonomic scope" value="Eukaryota"/>
</dbReference>
<comment type="similarity">
    <text evidence="4">Belongs to the EXO70 family.</text>
</comment>
<keyword evidence="14" id="KW-0443">Lipid metabolism</keyword>
<dbReference type="SUPFAM" id="SSF74788">
    <property type="entry name" value="Cullin repeat-like"/>
    <property type="match status" value="2"/>
</dbReference>
<keyword evidence="13" id="KW-0445">Lipid transport</keyword>
<evidence type="ECO:0000259" key="19">
    <source>
        <dbReference type="PROSITE" id="PS51211"/>
    </source>
</evidence>
<evidence type="ECO:0000256" key="4">
    <source>
        <dbReference type="ARBA" id="ARBA00006756"/>
    </source>
</evidence>
<dbReference type="Pfam" id="PF09172">
    <property type="entry name" value="Vit_open_b-sht"/>
    <property type="match status" value="1"/>
</dbReference>
<dbReference type="EMBL" id="JH431789">
    <property type="status" value="NOT_ANNOTATED_CDS"/>
    <property type="molecule type" value="Genomic_DNA"/>
</dbReference>
<dbReference type="Gene3D" id="2.30.230.10">
    <property type="entry name" value="Lipovitellin, beta-sheet shell regions, chain A"/>
    <property type="match status" value="1"/>
</dbReference>
<feature type="domain" description="VWFD" evidence="20">
    <location>
        <begin position="2212"/>
        <end position="2377"/>
    </location>
</feature>
<evidence type="ECO:0000256" key="5">
    <source>
        <dbReference type="ARBA" id="ARBA00022448"/>
    </source>
</evidence>
<dbReference type="OMA" id="INSTVDC"/>
<dbReference type="InterPro" id="IPR015816">
    <property type="entry name" value="Vitellinogen_b-sht_N"/>
</dbReference>
<dbReference type="GO" id="GO:0005319">
    <property type="term" value="F:lipid transporter activity"/>
    <property type="evidence" value="ECO:0007669"/>
    <property type="project" value="InterPro"/>
</dbReference>
<dbReference type="SUPFAM" id="SSF56968">
    <property type="entry name" value="Lipovitellin-phosvitin complex, beta-sheet shell regions"/>
    <property type="match status" value="2"/>
</dbReference>
<dbReference type="GO" id="GO:0005811">
    <property type="term" value="C:lipid droplet"/>
    <property type="evidence" value="ECO:0007669"/>
    <property type="project" value="UniProtKB-SubCell"/>
</dbReference>
<dbReference type="InterPro" id="IPR052418">
    <property type="entry name" value="Apolipoprotein_B"/>
</dbReference>
<evidence type="ECO:0000259" key="20">
    <source>
        <dbReference type="PROSITE" id="PS51233"/>
    </source>
</evidence>
<dbReference type="Gene3D" id="1.20.1280.170">
    <property type="entry name" value="Exocyst complex component Exo70"/>
    <property type="match status" value="2"/>
</dbReference>
<keyword evidence="12" id="KW-0732">Signal</keyword>
<evidence type="ECO:0008006" key="23">
    <source>
        <dbReference type="Google" id="ProtNLM"/>
    </source>
</evidence>
<evidence type="ECO:0000256" key="1">
    <source>
        <dbReference type="ARBA" id="ARBA00004496"/>
    </source>
</evidence>
<evidence type="ECO:0000313" key="22">
    <source>
        <dbReference type="Proteomes" id="UP000014500"/>
    </source>
</evidence>
<evidence type="ECO:0000256" key="3">
    <source>
        <dbReference type="ARBA" id="ARBA00004613"/>
    </source>
</evidence>
<reference evidence="21" key="2">
    <citation type="submission" date="2015-02" db="UniProtKB">
        <authorList>
            <consortium name="EnsemblMetazoa"/>
        </authorList>
    </citation>
    <scope>IDENTIFICATION</scope>
</reference>
<comment type="subcellular location">
    <subcellularLocation>
        <location evidence="1">Cytoplasm</location>
    </subcellularLocation>
    <subcellularLocation>
        <location evidence="2">Lipid droplet</location>
    </subcellularLocation>
    <subcellularLocation>
        <location evidence="3">Secreted</location>
    </subcellularLocation>
</comment>
<keyword evidence="8" id="KW-0153">Cholesterol metabolism</keyword>
<dbReference type="SMART" id="SM00216">
    <property type="entry name" value="VWD"/>
    <property type="match status" value="1"/>
</dbReference>
<dbReference type="PANTHER" id="PTHR13769">
    <property type="entry name" value="APOLIPOPROTEIN B"/>
    <property type="match status" value="1"/>
</dbReference>
<keyword evidence="17" id="KW-0850">VLDL</keyword>
<evidence type="ECO:0000256" key="8">
    <source>
        <dbReference type="ARBA" id="ARBA00022548"/>
    </source>
</evidence>
<reference evidence="22" key="1">
    <citation type="submission" date="2011-05" db="EMBL/GenBank/DDBJ databases">
        <authorList>
            <person name="Richards S.R."/>
            <person name="Qu J."/>
            <person name="Jiang H."/>
            <person name="Jhangiani S.N."/>
            <person name="Agravi P."/>
            <person name="Goodspeed R."/>
            <person name="Gross S."/>
            <person name="Mandapat C."/>
            <person name="Jackson L."/>
            <person name="Mathew T."/>
            <person name="Pu L."/>
            <person name="Thornton R."/>
            <person name="Saada N."/>
            <person name="Wilczek-Boney K.B."/>
            <person name="Lee S."/>
            <person name="Kovar C."/>
            <person name="Wu Y."/>
            <person name="Scherer S.E."/>
            <person name="Worley K.C."/>
            <person name="Muzny D.M."/>
            <person name="Gibbs R."/>
        </authorList>
    </citation>
    <scope>NUCLEOTIDE SEQUENCE</scope>
    <source>
        <strain evidence="22">Brora</strain>
    </source>
</reference>
<name>T1J1M1_STRMM</name>
<keyword evidence="15" id="KW-1207">Sterol metabolism</keyword>
<keyword evidence="9" id="KW-0358">Heparin-binding</keyword>
<dbReference type="GO" id="GO:0034361">
    <property type="term" value="C:very-low-density lipoprotein particle"/>
    <property type="evidence" value="ECO:0007669"/>
    <property type="project" value="UniProtKB-KW"/>
</dbReference>
<keyword evidence="6" id="KW-0963">Cytoplasm</keyword>
<dbReference type="InterPro" id="IPR046364">
    <property type="entry name" value="Exo70_C"/>
</dbReference>
<dbReference type="GO" id="GO:0008201">
    <property type="term" value="F:heparin binding"/>
    <property type="evidence" value="ECO:0007669"/>
    <property type="project" value="UniProtKB-KW"/>
</dbReference>
<organism evidence="21 22">
    <name type="scientific">Strigamia maritima</name>
    <name type="common">European centipede</name>
    <name type="synonym">Geophilus maritimus</name>
    <dbReference type="NCBI Taxonomy" id="126957"/>
    <lineage>
        <taxon>Eukaryota</taxon>
        <taxon>Metazoa</taxon>
        <taxon>Ecdysozoa</taxon>
        <taxon>Arthropoda</taxon>
        <taxon>Myriapoda</taxon>
        <taxon>Chilopoda</taxon>
        <taxon>Pleurostigmophora</taxon>
        <taxon>Geophilomorpha</taxon>
        <taxon>Linotaeniidae</taxon>
        <taxon>Strigamia</taxon>
    </lineage>
</organism>
<proteinExistence type="inferred from homology"/>
<evidence type="ECO:0000256" key="11">
    <source>
        <dbReference type="ARBA" id="ARBA00022710"/>
    </source>
</evidence>
<dbReference type="SMART" id="SM01169">
    <property type="entry name" value="DUF1943"/>
    <property type="match status" value="1"/>
</dbReference>
<evidence type="ECO:0000256" key="12">
    <source>
        <dbReference type="ARBA" id="ARBA00022729"/>
    </source>
</evidence>
<dbReference type="GO" id="GO:0006887">
    <property type="term" value="P:exocytosis"/>
    <property type="evidence" value="ECO:0007669"/>
    <property type="project" value="InterPro"/>
</dbReference>
<dbReference type="eggNOG" id="KOG2344">
    <property type="taxonomic scope" value="Eukaryota"/>
</dbReference>
<keyword evidence="7" id="KW-0964">Secreted</keyword>
<keyword evidence="10" id="KW-0551">Lipid droplet</keyword>
<evidence type="ECO:0000256" key="14">
    <source>
        <dbReference type="ARBA" id="ARBA00023098"/>
    </source>
</evidence>
<dbReference type="InterPro" id="IPR015819">
    <property type="entry name" value="Lipid_transp_b-sht_shell"/>
</dbReference>
<evidence type="ECO:0000313" key="21">
    <source>
        <dbReference type="EnsemblMetazoa" id="SMAR007442-PA"/>
    </source>
</evidence>
<evidence type="ECO:0000256" key="17">
    <source>
        <dbReference type="ARBA" id="ARBA00023313"/>
    </source>
</evidence>
<dbReference type="Proteomes" id="UP000014500">
    <property type="component" value="Unassembled WGS sequence"/>
</dbReference>
<evidence type="ECO:0000256" key="6">
    <source>
        <dbReference type="ARBA" id="ARBA00022490"/>
    </source>
</evidence>
<keyword evidence="16" id="KW-0753">Steroid metabolism</keyword>
<feature type="domain" description="Vitellogenin" evidence="19">
    <location>
        <begin position="458"/>
        <end position="1099"/>
    </location>
</feature>
<protein>
    <recommendedName>
        <fullName evidence="23">Vitellogenin domain-containing protein</fullName>
    </recommendedName>
</protein>
<dbReference type="PROSITE" id="PS51211">
    <property type="entry name" value="VITELLOGENIN"/>
    <property type="match status" value="1"/>
</dbReference>
<dbReference type="Pfam" id="PF00094">
    <property type="entry name" value="VWD"/>
    <property type="match status" value="1"/>
</dbReference>
<dbReference type="GO" id="GO:0005546">
    <property type="term" value="F:phosphatidylinositol-4,5-bisphosphate binding"/>
    <property type="evidence" value="ECO:0007669"/>
    <property type="project" value="InterPro"/>
</dbReference>
<dbReference type="EnsemblMetazoa" id="SMAR007442-RA">
    <property type="protein sequence ID" value="SMAR007442-PA"/>
    <property type="gene ID" value="SMAR007442"/>
</dbReference>
<dbReference type="PROSITE" id="PS51233">
    <property type="entry name" value="VWFD"/>
    <property type="match status" value="1"/>
</dbReference>
<evidence type="ECO:0000256" key="9">
    <source>
        <dbReference type="ARBA" id="ARBA00022674"/>
    </source>
</evidence>
<dbReference type="InterPro" id="IPR016159">
    <property type="entry name" value="Cullin_repeat-like_dom_sf"/>
</dbReference>
<dbReference type="InterPro" id="IPR001747">
    <property type="entry name" value="Vitellogenin_N"/>
</dbReference>
<dbReference type="GO" id="GO:0000145">
    <property type="term" value="C:exocyst"/>
    <property type="evidence" value="ECO:0007669"/>
    <property type="project" value="InterPro"/>
</dbReference>
<dbReference type="PANTHER" id="PTHR13769:SF1">
    <property type="entry name" value="APOLIPOPROTEIN B-100"/>
    <property type="match status" value="1"/>
</dbReference>
<dbReference type="InterPro" id="IPR015255">
    <property type="entry name" value="Vitellinogen_open_b-sht"/>
</dbReference>
<sequence>MVKENSIVDSLIHIKREKEAINLSALKDSLQRSSQVAQGMTTILTSFENRLAKLEQTILPVYTETETLQRRQNNIEKTLAALDHVISYYNVANDVEHVIKDGPTSGLEVYLESINKIRTSIQYFELNNANSPELHNLNCQPTICNKFACVVESLRAMSLKALEDFIESIKSDLDRQMPKDGTVHQLTSNAMMFLEQLMDYAETVGELLLKTDKMAASPTTEKKKNAMGHYILRVLTTLNLTLCNKSESYSDPCLKSIFRLNNLNYISKSLQRSGLLEIVQMYNKDIEEHFNDQIREHKRLYSHSWSRVLHYVMEVDKPLSPFSTTGKLKDKDRQNIKDKFTKGYALPDVELREGIKRENKEFILPKYQAFYDKYTEIQFSKNPDKYVKYTPIELSSSRSAMAKLISIAAVLGFLAAVQCKTLPKALAKRDRCDQKGFYSFKSLFFAVSHVFVRVDEYWESGSTYKYKYEAVVYGLANSGSDVGTGTKISCQVALTSTGQCLYGLQVRDCELSVAGSDVDMKFSKHEKSSEFSEEMARYDLAFTMSHGQVLSLNVNELEPVSITNIKRGIITNLQGCKRENEADYDDVITDVQGTCPVHFEKSNNVITQTKDVNHCSFPSRPDWEYSPNSLIWNMSFMQYGLNAMSKCEHEIAAKALQKSTCTERHSLRYDPRLNKAHAQTLVKSTLELTGSEKQSGLVAKGNRITGIQYEWETHSTPSNEESTFLTSANAIVDHLVATTLEGVQPDSDAKFDELVHLFRKNRNVLEFTKKVAANSRSTPIENEIALSFVRDALVTCNREPCIHAITYLATNNHLSDNYITVLLYTLTKTNVKTSGYLTAVVQICKVKPSRTCLLSLTSMIHTYIKNNPEEAKTNTPQAIKDTAKHLLKMLTDPKGPAPQDKAEKIILALKAVGNLGDIAIDAEPTILDKVRSYVNDAEKPHNVSLQAIRALRRVSSHNQEVYGTLIGIVRDPNQHMEHKVVAYLVLTYNYHPKLYKDLAIIIPTEPTDQLGNFVTMHMNNVLLYGDDSLASLKESIVVAFETHPYTFVLNGERPYTTSRHRENVRLRKSPFLPDFASRFGYDIQSSAIYEAFSFLPQHLIVNLTTQLFGKKFNSLTLGAALHGLDPYLEFFFNFKTGGKVETLLDRFKALQEHTDLSGLLRSSNWVPHFDSDIEQKLTQIHDSVIHDYGKEQFAATFSLSRFGDELAYTSWGIIKAKIYSFVENDFQNIDWEANKEYRAHRFIRFLEGSNRIPLLVGLPLKWKTTADLIFSLRLDGNANPFGLLSEPQMFTAKWAIHPSGLFTMVNKMIVKVPEFTKNGIQVITTLHRSRDSDGSVTSFMGNLELKVEVSPKRQNLINFNRKVYFIRDGQLEAIGDGDLKRVEKEDCHSCDVTGLKFCRRKSYADVSNRRIHDVLTNNLEYHVYYELADKDLKAYELNVEKQVHDSGETEYKFKFQAPGEKWKREVSGRYVRNLETKEFSLRVEVPEKPHFKLHASRKQNKEGDVVTGYKTNIDAEIIKGRPIVLNAESFNKPTGHKEVQFVLSLKDRSYNYRRIYLKTANKIEIDNYITYDSSNPKSFLHQILPDIAFKSAKTATAHLHIDITKNPGADEWERAINAHIKLPKAIFELNTNRFSNKEKGALHFKVTRRQLPSNDMESFLHLTYDRTTMKKGDQNIREHQLRFAIPRVRWTAEFNRKYDVIDNKNFVILKREKATDSTLEVTDSTPVDKQELSLSIKHRNESAARGEMYPTPRERNINAVLTYPRDGTHHTVTYNVNIINDEGQRNAETSFKTDGTLACSRRQLKFHGVSDYIRTRHSLNANYNLDIDNLATGNKANYKADLKVKYDFSSPLVFTQSYESSRYNFKEVATVKRTEDGGTSIDLEMNAVCPTWDFLTFDLKQQLYLHYKEASWEKMEFRHKYVDIDVKGEYKLPFGKYSKKEFQFKSKNSIFPSTNIHTLTKDYHHHSVHVEYPDEKRNVYIVAETDDKEIDIVVDSEKEGSPRKQVITWSLRILKDDMIERNYTVDTKAVKKAVHRHVERIKKLIQAWNEIKDDPNHPMNKYLQPIVKTTVGDYIRECKRKRLESQAAIREAFEDALESLAPIYVPGLQVAGKVIEYLVVNYLEPLRAAIEKYLKREDVQQRIREHIDQAIERLKMRIQGESVTMSGSGSTTFKVPFHVERFSKPPLLTPEMVRFVHLVRSTYHINEFPSTRYAVMYGNHNVYTFDGKTYKVENIPNDKCTFLLAHNFVARRFSLLAQEGILHLLLPNVAVTLNKQGHVLINKQKTDLPIDKDGVKISEEGGILKVESNVGIDLELDLKNEVVLVGMSFWNHNKTLGLLGNNDNERKNDYRLTDGHLASDEPELLSRYELSGNSECSDRNLLGKRQENCDSIVPDECNTYLNKYKILSPYFMCFDVVDPFPFERSCERDARCGGNVCSSIRAYLALCEKHNIRLSMPETCQ</sequence>
<dbReference type="SMART" id="SM00638">
    <property type="entry name" value="LPD_N"/>
    <property type="match status" value="1"/>
</dbReference>
<dbReference type="GO" id="GO:0008203">
    <property type="term" value="P:cholesterol metabolic process"/>
    <property type="evidence" value="ECO:0007669"/>
    <property type="project" value="UniProtKB-KW"/>
</dbReference>
<dbReference type="SUPFAM" id="SSF48431">
    <property type="entry name" value="Lipovitellin-phosvitin complex, superhelical domain"/>
    <property type="match status" value="1"/>
</dbReference>
<evidence type="ECO:0000256" key="16">
    <source>
        <dbReference type="ARBA" id="ARBA00023221"/>
    </source>
</evidence>
<evidence type="ECO:0000256" key="2">
    <source>
        <dbReference type="ARBA" id="ARBA00004502"/>
    </source>
</evidence>
<dbReference type="InterPro" id="IPR011030">
    <property type="entry name" value="Lipovitellin_superhlx_dom"/>
</dbReference>
<dbReference type="Pfam" id="PF03081">
    <property type="entry name" value="Exo70_C"/>
    <property type="match status" value="1"/>
</dbReference>
<dbReference type="InterPro" id="IPR001846">
    <property type="entry name" value="VWF_type-D"/>
</dbReference>
<evidence type="ECO:0000256" key="15">
    <source>
        <dbReference type="ARBA" id="ARBA00023166"/>
    </source>
</evidence>
<dbReference type="STRING" id="126957.T1J1M1"/>
<evidence type="ECO:0000256" key="13">
    <source>
        <dbReference type="ARBA" id="ARBA00023055"/>
    </source>
</evidence>
<keyword evidence="5" id="KW-0813">Transport</keyword>
<dbReference type="GO" id="GO:0034362">
    <property type="term" value="C:low-density lipoprotein particle"/>
    <property type="evidence" value="ECO:0007669"/>
    <property type="project" value="UniProtKB-KW"/>
</dbReference>
<evidence type="ECO:0000256" key="18">
    <source>
        <dbReference type="PROSITE-ProRule" id="PRU00557"/>
    </source>
</evidence>
<keyword evidence="11" id="KW-0427">LDL</keyword>
<dbReference type="Pfam" id="PF01347">
    <property type="entry name" value="Vitellogenin_N"/>
    <property type="match status" value="1"/>
</dbReference>
<dbReference type="Gene3D" id="1.25.10.20">
    <property type="entry name" value="Vitellinogen, superhelical"/>
    <property type="match status" value="1"/>
</dbReference>
<comment type="caution">
    <text evidence="18">Lacks conserved residue(s) required for the propagation of feature annotation.</text>
</comment>
<accession>T1J1M1</accession>
<keyword evidence="22" id="KW-1185">Reference proteome</keyword>
<dbReference type="HOGENOM" id="CLU_228818_0_0_1"/>
<evidence type="ECO:0000256" key="7">
    <source>
        <dbReference type="ARBA" id="ARBA00022525"/>
    </source>
</evidence>
<evidence type="ECO:0000256" key="10">
    <source>
        <dbReference type="ARBA" id="ARBA00022677"/>
    </source>
</evidence>